<comment type="caution">
    <text evidence="2">The sequence shown here is derived from an EMBL/GenBank/DDBJ whole genome shotgun (WGS) entry which is preliminary data.</text>
</comment>
<proteinExistence type="predicted"/>
<dbReference type="AlphaFoldDB" id="A0A852YFH4"/>
<gene>
    <name evidence="2" type="ORF">BJ979_000454</name>
</gene>
<feature type="transmembrane region" description="Helical" evidence="1">
    <location>
        <begin position="202"/>
        <end position="225"/>
    </location>
</feature>
<name>A0A852YFH4_9MICO</name>
<accession>A0A852YFH4</accession>
<evidence type="ECO:0000256" key="1">
    <source>
        <dbReference type="SAM" id="Phobius"/>
    </source>
</evidence>
<sequence>MTGRVPRHRSDSDLRQLREGMRALASELGWSHSEDVADGWGLTEVPLVQIEVSRIRSIRLWLGGDEIYLEARGAGRNGQGIELSESVADASVELILELARALAVQPWDGSAGQSAVRVKDRHYLFFVDEASIPVDADDLWAASADSTSGPAELPLRTRVVFNAKLLVVLALIWIAVIAYVFIRVWSDGGPERGSVGAEVPEGIWWTLGGGAVAILTVWGLIEVLLTIRRRAREWTTSTRR</sequence>
<dbReference type="EMBL" id="JACBZY010000001">
    <property type="protein sequence ID" value="NYG97828.1"/>
    <property type="molecule type" value="Genomic_DNA"/>
</dbReference>
<organism evidence="2 3">
    <name type="scientific">Schumannella luteola</name>
    <dbReference type="NCBI Taxonomy" id="472059"/>
    <lineage>
        <taxon>Bacteria</taxon>
        <taxon>Bacillati</taxon>
        <taxon>Actinomycetota</taxon>
        <taxon>Actinomycetes</taxon>
        <taxon>Micrococcales</taxon>
        <taxon>Microbacteriaceae</taxon>
        <taxon>Schumannella</taxon>
    </lineage>
</organism>
<evidence type="ECO:0000313" key="3">
    <source>
        <dbReference type="Proteomes" id="UP000553888"/>
    </source>
</evidence>
<keyword evidence="1" id="KW-0812">Transmembrane</keyword>
<keyword evidence="1" id="KW-1133">Transmembrane helix</keyword>
<evidence type="ECO:0000313" key="2">
    <source>
        <dbReference type="EMBL" id="NYG97828.1"/>
    </source>
</evidence>
<protein>
    <submittedName>
        <fullName evidence="2">Uncharacterized protein</fullName>
    </submittedName>
</protein>
<dbReference type="RefSeq" id="WP_179564782.1">
    <property type="nucleotide sequence ID" value="NZ_JACBZY010000001.1"/>
</dbReference>
<dbReference type="Proteomes" id="UP000553888">
    <property type="component" value="Unassembled WGS sequence"/>
</dbReference>
<reference evidence="2 3" key="1">
    <citation type="submission" date="2020-07" db="EMBL/GenBank/DDBJ databases">
        <title>Sequencing the genomes of 1000 actinobacteria strains.</title>
        <authorList>
            <person name="Klenk H.-P."/>
        </authorList>
    </citation>
    <scope>NUCLEOTIDE SEQUENCE [LARGE SCALE GENOMIC DNA]</scope>
    <source>
        <strain evidence="2 3">DSM 23141</strain>
    </source>
</reference>
<keyword evidence="1" id="KW-0472">Membrane</keyword>
<keyword evidence="3" id="KW-1185">Reference proteome</keyword>
<feature type="transmembrane region" description="Helical" evidence="1">
    <location>
        <begin position="165"/>
        <end position="182"/>
    </location>
</feature>